<proteinExistence type="predicted"/>
<gene>
    <name evidence="1" type="ORF">MLD38_024695</name>
</gene>
<protein>
    <submittedName>
        <fullName evidence="1">Uncharacterized protein</fullName>
    </submittedName>
</protein>
<accession>A0ACB9NT60</accession>
<comment type="caution">
    <text evidence="1">The sequence shown here is derived from an EMBL/GenBank/DDBJ whole genome shotgun (WGS) entry which is preliminary data.</text>
</comment>
<keyword evidence="2" id="KW-1185">Reference proteome</keyword>
<name>A0ACB9NT60_9MYRT</name>
<evidence type="ECO:0000313" key="2">
    <source>
        <dbReference type="Proteomes" id="UP001057402"/>
    </source>
</evidence>
<dbReference type="Proteomes" id="UP001057402">
    <property type="component" value="Chromosome 7"/>
</dbReference>
<dbReference type="EMBL" id="CM042886">
    <property type="protein sequence ID" value="KAI4339792.1"/>
    <property type="molecule type" value="Genomic_DNA"/>
</dbReference>
<evidence type="ECO:0000313" key="1">
    <source>
        <dbReference type="EMBL" id="KAI4339792.1"/>
    </source>
</evidence>
<reference evidence="2" key="1">
    <citation type="journal article" date="2023" name="Front. Plant Sci.">
        <title>Chromosomal-level genome assembly of Melastoma candidum provides insights into trichome evolution.</title>
        <authorList>
            <person name="Zhong Y."/>
            <person name="Wu W."/>
            <person name="Sun C."/>
            <person name="Zou P."/>
            <person name="Liu Y."/>
            <person name="Dai S."/>
            <person name="Zhou R."/>
        </authorList>
    </citation>
    <scope>NUCLEOTIDE SEQUENCE [LARGE SCALE GENOMIC DNA]</scope>
</reference>
<organism evidence="1 2">
    <name type="scientific">Melastoma candidum</name>
    <dbReference type="NCBI Taxonomy" id="119954"/>
    <lineage>
        <taxon>Eukaryota</taxon>
        <taxon>Viridiplantae</taxon>
        <taxon>Streptophyta</taxon>
        <taxon>Embryophyta</taxon>
        <taxon>Tracheophyta</taxon>
        <taxon>Spermatophyta</taxon>
        <taxon>Magnoliopsida</taxon>
        <taxon>eudicotyledons</taxon>
        <taxon>Gunneridae</taxon>
        <taxon>Pentapetalae</taxon>
        <taxon>rosids</taxon>
        <taxon>malvids</taxon>
        <taxon>Myrtales</taxon>
        <taxon>Melastomataceae</taxon>
        <taxon>Melastomatoideae</taxon>
        <taxon>Melastomateae</taxon>
        <taxon>Melastoma</taxon>
    </lineage>
</organism>
<sequence>MLRQSPSRNHRAVNGFKVKHALQVFLLLAICTWLLYQVRHGKQEGEDAQGVDPQGETTEGERMKFGRKELRLRQEMGNTENRSREEEEDEPGDGFEEMEVEGRGVGDDEIDGSDQEAAEEGDIADELAEDFGDKEDKETEEWASHSEDASLAAEEDESKGKLREDQGKGFLQDQQKGNAASDASSHSTA</sequence>